<keyword evidence="4" id="KW-1185">Reference proteome</keyword>
<dbReference type="PANTHER" id="PTHR23024">
    <property type="entry name" value="ARYLACETAMIDE DEACETYLASE"/>
    <property type="match status" value="1"/>
</dbReference>
<dbReference type="Pfam" id="PF07859">
    <property type="entry name" value="Abhydrolase_3"/>
    <property type="match status" value="1"/>
</dbReference>
<organism evidence="3 4">
    <name type="scientific">Panicum virgatum</name>
    <name type="common">Blackwell switchgrass</name>
    <dbReference type="NCBI Taxonomy" id="38727"/>
    <lineage>
        <taxon>Eukaryota</taxon>
        <taxon>Viridiplantae</taxon>
        <taxon>Streptophyta</taxon>
        <taxon>Embryophyta</taxon>
        <taxon>Tracheophyta</taxon>
        <taxon>Spermatophyta</taxon>
        <taxon>Magnoliopsida</taxon>
        <taxon>Liliopsida</taxon>
        <taxon>Poales</taxon>
        <taxon>Poaceae</taxon>
        <taxon>PACMAD clade</taxon>
        <taxon>Panicoideae</taxon>
        <taxon>Panicodae</taxon>
        <taxon>Paniceae</taxon>
        <taxon>Panicinae</taxon>
        <taxon>Panicum</taxon>
        <taxon>Panicum sect. Hiantes</taxon>
    </lineage>
</organism>
<proteinExistence type="predicted"/>
<dbReference type="PROSITE" id="PS01174">
    <property type="entry name" value="LIPASE_GDXG_SER"/>
    <property type="match status" value="1"/>
</dbReference>
<name>A0A8T0VEP0_PANVG</name>
<sequence>MESSEAAAPPAGDPAPHVVDECRSVLFVYSDGTVVRRAAPGFATPVRDDGSVEWKDATFDAARGLGLRLYRPRDWGRRLPVFFYYHGGGFCIGSRAWPNCQNYCLRLAADLGALVVAPDYRLAPEHRLPAAIDDGAAAVLWLAAQARGGGGDPWVAQSADLARVFVSGDSAGGNIAHHLAVRFGSPAGREELAPAAVRGYVQLMPFFGGTERTRSEAECPDDAFLNRPLNDRYWRLSLPEGATPEHPVANPFGPGAPALEAVEIAPTMVVVGGRDILHDRAVDYAARLKAMGKAVEVRDFEGQQHGFFTIDPWSDASAELMRVIKRFVDSDGRFD</sequence>
<protein>
    <recommendedName>
        <fullName evidence="2">Alpha/beta hydrolase fold-3 domain-containing protein</fullName>
    </recommendedName>
</protein>
<feature type="domain" description="Alpha/beta hydrolase fold-3" evidence="2">
    <location>
        <begin position="83"/>
        <end position="308"/>
    </location>
</feature>
<evidence type="ECO:0000259" key="2">
    <source>
        <dbReference type="Pfam" id="PF07859"/>
    </source>
</evidence>
<reference evidence="3" key="1">
    <citation type="submission" date="2020-05" db="EMBL/GenBank/DDBJ databases">
        <title>WGS assembly of Panicum virgatum.</title>
        <authorList>
            <person name="Lovell J.T."/>
            <person name="Jenkins J."/>
            <person name="Shu S."/>
            <person name="Juenger T.E."/>
            <person name="Schmutz J."/>
        </authorList>
    </citation>
    <scope>NUCLEOTIDE SEQUENCE</scope>
    <source>
        <strain evidence="3">AP13</strain>
    </source>
</reference>
<accession>A0A8T0VEP0</accession>
<comment type="caution">
    <text evidence="3">The sequence shown here is derived from an EMBL/GenBank/DDBJ whole genome shotgun (WGS) entry which is preliminary data.</text>
</comment>
<dbReference type="Proteomes" id="UP000823388">
    <property type="component" value="Chromosome 2N"/>
</dbReference>
<dbReference type="AlphaFoldDB" id="A0A8T0VEP0"/>
<evidence type="ECO:0000256" key="1">
    <source>
        <dbReference type="PROSITE-ProRule" id="PRU10038"/>
    </source>
</evidence>
<dbReference type="EMBL" id="CM029040">
    <property type="protein sequence ID" value="KAG2631774.1"/>
    <property type="molecule type" value="Genomic_DNA"/>
</dbReference>
<dbReference type="GO" id="GO:0016787">
    <property type="term" value="F:hydrolase activity"/>
    <property type="evidence" value="ECO:0007669"/>
    <property type="project" value="InterPro"/>
</dbReference>
<evidence type="ECO:0000313" key="4">
    <source>
        <dbReference type="Proteomes" id="UP000823388"/>
    </source>
</evidence>
<dbReference type="SUPFAM" id="SSF53474">
    <property type="entry name" value="alpha/beta-Hydrolases"/>
    <property type="match status" value="1"/>
</dbReference>
<dbReference type="InterPro" id="IPR050466">
    <property type="entry name" value="Carboxylest/Gibb_receptor"/>
</dbReference>
<gene>
    <name evidence="3" type="ORF">PVAP13_2NG047600</name>
</gene>
<dbReference type="InterPro" id="IPR013094">
    <property type="entry name" value="AB_hydrolase_3"/>
</dbReference>
<evidence type="ECO:0000313" key="3">
    <source>
        <dbReference type="EMBL" id="KAG2631774.1"/>
    </source>
</evidence>
<feature type="active site" evidence="1">
    <location>
        <position position="170"/>
    </location>
</feature>
<dbReference type="InterPro" id="IPR029058">
    <property type="entry name" value="AB_hydrolase_fold"/>
</dbReference>
<dbReference type="OrthoDB" id="408631at2759"/>
<dbReference type="Gene3D" id="3.40.50.1820">
    <property type="entry name" value="alpha/beta hydrolase"/>
    <property type="match status" value="1"/>
</dbReference>
<dbReference type="PANTHER" id="PTHR23024:SF535">
    <property type="entry name" value="OS07G0162900 PROTEIN"/>
    <property type="match status" value="1"/>
</dbReference>
<dbReference type="InterPro" id="IPR033140">
    <property type="entry name" value="Lipase_GDXG_put_SER_AS"/>
</dbReference>